<evidence type="ECO:0000256" key="3">
    <source>
        <dbReference type="ARBA" id="ARBA00023027"/>
    </source>
</evidence>
<dbReference type="InterPro" id="IPR036291">
    <property type="entry name" value="NAD(P)-bd_dom_sf"/>
</dbReference>
<dbReference type="GO" id="GO:0016491">
    <property type="term" value="F:oxidoreductase activity"/>
    <property type="evidence" value="ECO:0007669"/>
    <property type="project" value="UniProtKB-KW"/>
</dbReference>
<dbReference type="CDD" id="cd05233">
    <property type="entry name" value="SDR_c"/>
    <property type="match status" value="1"/>
</dbReference>
<dbReference type="PRINTS" id="PR00081">
    <property type="entry name" value="GDHRDH"/>
</dbReference>
<dbReference type="AlphaFoldDB" id="A0AAE9H698"/>
<dbReference type="SMART" id="SM00822">
    <property type="entry name" value="PKS_KR"/>
    <property type="match status" value="1"/>
</dbReference>
<evidence type="ECO:0000256" key="1">
    <source>
        <dbReference type="ARBA" id="ARBA00006484"/>
    </source>
</evidence>
<evidence type="ECO:0000313" key="5">
    <source>
        <dbReference type="EMBL" id="UPL21100.1"/>
    </source>
</evidence>
<keyword evidence="3" id="KW-0520">NAD</keyword>
<dbReference type="EMBL" id="CP095873">
    <property type="protein sequence ID" value="UPL21100.1"/>
    <property type="molecule type" value="Genomic_DNA"/>
</dbReference>
<organism evidence="5 6">
    <name type="scientific">Alcaligenes faecalis</name>
    <dbReference type="NCBI Taxonomy" id="511"/>
    <lineage>
        <taxon>Bacteria</taxon>
        <taxon>Pseudomonadati</taxon>
        <taxon>Pseudomonadota</taxon>
        <taxon>Betaproteobacteria</taxon>
        <taxon>Burkholderiales</taxon>
        <taxon>Alcaligenaceae</taxon>
        <taxon>Alcaligenes</taxon>
    </lineage>
</organism>
<dbReference type="SUPFAM" id="SSF51735">
    <property type="entry name" value="NAD(P)-binding Rossmann-fold domains"/>
    <property type="match status" value="1"/>
</dbReference>
<comment type="similarity">
    <text evidence="1">Belongs to the short-chain dehydrogenases/reductases (SDR) family.</text>
</comment>
<dbReference type="Pfam" id="PF13561">
    <property type="entry name" value="adh_short_C2"/>
    <property type="match status" value="1"/>
</dbReference>
<proteinExistence type="inferred from homology"/>
<dbReference type="PRINTS" id="PR00080">
    <property type="entry name" value="SDRFAMILY"/>
</dbReference>
<dbReference type="InterPro" id="IPR020904">
    <property type="entry name" value="Sc_DH/Rdtase_CS"/>
</dbReference>
<dbReference type="PANTHER" id="PTHR24321">
    <property type="entry name" value="DEHYDROGENASES, SHORT CHAIN"/>
    <property type="match status" value="1"/>
</dbReference>
<dbReference type="PROSITE" id="PS00061">
    <property type="entry name" value="ADH_SHORT"/>
    <property type="match status" value="1"/>
</dbReference>
<feature type="domain" description="Ketoreductase" evidence="4">
    <location>
        <begin position="27"/>
        <end position="208"/>
    </location>
</feature>
<dbReference type="RefSeq" id="WP_247966081.1">
    <property type="nucleotide sequence ID" value="NZ_CP095873.1"/>
</dbReference>
<dbReference type="InterPro" id="IPR057326">
    <property type="entry name" value="KR_dom"/>
</dbReference>
<gene>
    <name evidence="5" type="ORF">MXF72_17190</name>
</gene>
<dbReference type="InterPro" id="IPR002347">
    <property type="entry name" value="SDR_fam"/>
</dbReference>
<evidence type="ECO:0000259" key="4">
    <source>
        <dbReference type="SMART" id="SM00822"/>
    </source>
</evidence>
<dbReference type="FunFam" id="3.40.50.720:FF:000084">
    <property type="entry name" value="Short-chain dehydrogenase reductase"/>
    <property type="match status" value="1"/>
</dbReference>
<protein>
    <submittedName>
        <fullName evidence="5">SDR family oxidoreductase</fullName>
    </submittedName>
</protein>
<sequence length="270" mass="28220">MTISTAIDPTSLQVLLADLPRDLLAGRRVLVTGAARGLGLAFAHCIAQAGARVMIADILFDLAQQEAQRLRADGLQVHAVALDLEDSESIDRCATQAVTLMGGLDGLVNNAAITNSGGRNAHELEAAMWDKVMAVNVRGTWLMSRAVHGALKASGRGAIVNLSSDTALWGAPNLLAYVASKGAVSAMTHSLAREWGEDGITVNAVAPGLTLVEATEYVPLSRHQAYLDGRAIAREQQAADVCGAVVFSLSGLSRFVTGQVLAVNGGFVMH</sequence>
<dbReference type="Gene3D" id="3.40.50.720">
    <property type="entry name" value="NAD(P)-binding Rossmann-like Domain"/>
    <property type="match status" value="1"/>
</dbReference>
<reference evidence="5" key="1">
    <citation type="submission" date="2022-04" db="EMBL/GenBank/DDBJ databases">
        <title>Genomic mining of Alcaligenes faecalis D334 producing ectoin and derivatives.</title>
        <authorList>
            <person name="Doan V.T."/>
            <person name="Quach N.T."/>
            <person name="Vu T.-H.-N."/>
            <person name="Phi Q.-T."/>
        </authorList>
    </citation>
    <scope>NUCLEOTIDE SEQUENCE</scope>
    <source>
        <strain evidence="5">D334</strain>
    </source>
</reference>
<name>A0AAE9H698_ALCFA</name>
<evidence type="ECO:0000256" key="2">
    <source>
        <dbReference type="ARBA" id="ARBA00023002"/>
    </source>
</evidence>
<dbReference type="Proteomes" id="UP000830925">
    <property type="component" value="Chromosome"/>
</dbReference>
<evidence type="ECO:0000313" key="6">
    <source>
        <dbReference type="Proteomes" id="UP000830925"/>
    </source>
</evidence>
<keyword evidence="2" id="KW-0560">Oxidoreductase</keyword>
<accession>A0AAE9H698</accession>
<dbReference type="PANTHER" id="PTHR24321:SF8">
    <property type="entry name" value="ESTRADIOL 17-BETA-DEHYDROGENASE 8-RELATED"/>
    <property type="match status" value="1"/>
</dbReference>